<feature type="domain" description="Malectin-like" evidence="8">
    <location>
        <begin position="58"/>
        <end position="132"/>
    </location>
</feature>
<dbReference type="PANTHER" id="PTHR45631">
    <property type="entry name" value="OS07G0107800 PROTEIN-RELATED"/>
    <property type="match status" value="1"/>
</dbReference>
<evidence type="ECO:0000256" key="5">
    <source>
        <dbReference type="ARBA" id="ARBA00023136"/>
    </source>
</evidence>
<feature type="region of interest" description="Disordered" evidence="6">
    <location>
        <begin position="348"/>
        <end position="436"/>
    </location>
</feature>
<evidence type="ECO:0000256" key="6">
    <source>
        <dbReference type="SAM" id="MobiDB-lite"/>
    </source>
</evidence>
<evidence type="ECO:0000256" key="3">
    <source>
        <dbReference type="ARBA" id="ARBA00022729"/>
    </source>
</evidence>
<reference evidence="9 10" key="1">
    <citation type="journal article" date="2023" name="Hortic Res">
        <title>The complete reference genome for grapevine (Vitis vinifera L.) genetics and breeding.</title>
        <authorList>
            <person name="Shi X."/>
            <person name="Cao S."/>
            <person name="Wang X."/>
            <person name="Huang S."/>
            <person name="Wang Y."/>
            <person name="Liu Z."/>
            <person name="Liu W."/>
            <person name="Leng X."/>
            <person name="Peng Y."/>
            <person name="Wang N."/>
            <person name="Wang Y."/>
            <person name="Ma Z."/>
            <person name="Xu X."/>
            <person name="Zhang F."/>
            <person name="Xue H."/>
            <person name="Zhong H."/>
            <person name="Wang Y."/>
            <person name="Zhang K."/>
            <person name="Velt A."/>
            <person name="Avia K."/>
            <person name="Holtgrawe D."/>
            <person name="Grimplet J."/>
            <person name="Matus J.T."/>
            <person name="Ware D."/>
            <person name="Wu X."/>
            <person name="Wang H."/>
            <person name="Liu C."/>
            <person name="Fang Y."/>
            <person name="Rustenholz C."/>
            <person name="Cheng Z."/>
            <person name="Xiao H."/>
            <person name="Zhou Y."/>
        </authorList>
    </citation>
    <scope>NUCLEOTIDE SEQUENCE [LARGE SCALE GENOMIC DNA]</scope>
    <source>
        <strain evidence="10">cv. Pinot noir / PN40024</strain>
        <tissue evidence="9">Leaf</tissue>
    </source>
</reference>
<proteinExistence type="predicted"/>
<dbReference type="InterPro" id="IPR001611">
    <property type="entry name" value="Leu-rich_rpt"/>
</dbReference>
<gene>
    <name evidence="9" type="ORF">VitviT2T_008069</name>
</gene>
<evidence type="ECO:0000259" key="8">
    <source>
        <dbReference type="Pfam" id="PF12819"/>
    </source>
</evidence>
<keyword evidence="3" id="KW-0732">Signal</keyword>
<evidence type="ECO:0000256" key="2">
    <source>
        <dbReference type="ARBA" id="ARBA00022692"/>
    </source>
</evidence>
<keyword evidence="5 7" id="KW-0472">Membrane</keyword>
<accession>A0ABY9C0R1</accession>
<keyword evidence="10" id="KW-1185">Reference proteome</keyword>
<dbReference type="InterPro" id="IPR032675">
    <property type="entry name" value="LRR_dom_sf"/>
</dbReference>
<dbReference type="Proteomes" id="UP001227230">
    <property type="component" value="Chromosome 6"/>
</dbReference>
<organism evidence="9 10">
    <name type="scientific">Vitis vinifera</name>
    <name type="common">Grape</name>
    <dbReference type="NCBI Taxonomy" id="29760"/>
    <lineage>
        <taxon>Eukaryota</taxon>
        <taxon>Viridiplantae</taxon>
        <taxon>Streptophyta</taxon>
        <taxon>Embryophyta</taxon>
        <taxon>Tracheophyta</taxon>
        <taxon>Spermatophyta</taxon>
        <taxon>Magnoliopsida</taxon>
        <taxon>eudicotyledons</taxon>
        <taxon>Gunneridae</taxon>
        <taxon>Pentapetalae</taxon>
        <taxon>rosids</taxon>
        <taxon>Vitales</taxon>
        <taxon>Vitaceae</taxon>
        <taxon>Viteae</taxon>
        <taxon>Vitis</taxon>
    </lineage>
</organism>
<evidence type="ECO:0000313" key="10">
    <source>
        <dbReference type="Proteomes" id="UP001227230"/>
    </source>
</evidence>
<sequence>MHKIDDFVMASCRLNILQLIGATQHTEGLHNTKQELLLFAHDNINQILHLGYVSLWQLSKPPTFDLEFDGNKWVTVVNSLNDYIYYELMYANKADNISVCLARTHDNQFPFISSLELWPMDDDMYEGMSRDLAWHQSYRVPELYSFSGQYSSTLNVELQPTANSTLPPSISAIEVYTASDPLATIGTSEDDSDGLASLVSSLEQLEGWSGDPCPPSNTVWQWLGCSGNDPPRVTSLNISGYGLDGPLPDFSKMEVMETIGLAYNSLDGPIQDFLGNLPHLRVFNVRDNSFSGEIPESVTKSKKKKKIRITQVSITQRGREERRALVIGLAVGIPLGLTAVYFLVRRKPTPSPKKPEANAEAPAKPTGENIPVGNAGKTDQASLGNGQTMPGPTGQHIPLRNGSGGIDHPSEVPIRDREELYEPIKQHSNKGGPGRA</sequence>
<feature type="compositionally biased region" description="Basic and acidic residues" evidence="6">
    <location>
        <begin position="408"/>
        <end position="425"/>
    </location>
</feature>
<dbReference type="Pfam" id="PF00560">
    <property type="entry name" value="LRR_1"/>
    <property type="match status" value="1"/>
</dbReference>
<name>A0ABY9C0R1_VITVI</name>
<feature type="transmembrane region" description="Helical" evidence="7">
    <location>
        <begin position="324"/>
        <end position="344"/>
    </location>
</feature>
<evidence type="ECO:0000256" key="1">
    <source>
        <dbReference type="ARBA" id="ARBA00004167"/>
    </source>
</evidence>
<dbReference type="EMBL" id="CP126653">
    <property type="protein sequence ID" value="WJZ88800.1"/>
    <property type="molecule type" value="Genomic_DNA"/>
</dbReference>
<protein>
    <recommendedName>
        <fullName evidence="8">Malectin-like domain-containing protein</fullName>
    </recommendedName>
</protein>
<evidence type="ECO:0000256" key="7">
    <source>
        <dbReference type="SAM" id="Phobius"/>
    </source>
</evidence>
<evidence type="ECO:0000313" key="9">
    <source>
        <dbReference type="EMBL" id="WJZ88800.1"/>
    </source>
</evidence>
<keyword evidence="4 7" id="KW-1133">Transmembrane helix</keyword>
<comment type="subcellular location">
    <subcellularLocation>
        <location evidence="1">Membrane</location>
        <topology evidence="1">Single-pass membrane protein</topology>
    </subcellularLocation>
</comment>
<dbReference type="Pfam" id="PF12819">
    <property type="entry name" value="Malectin_like"/>
    <property type="match status" value="1"/>
</dbReference>
<dbReference type="PANTHER" id="PTHR45631:SF186">
    <property type="entry name" value="MALECTIN-LIKE DOMAIN-CONTAINING PROTEIN"/>
    <property type="match status" value="1"/>
</dbReference>
<evidence type="ECO:0000256" key="4">
    <source>
        <dbReference type="ARBA" id="ARBA00022989"/>
    </source>
</evidence>
<keyword evidence="2 7" id="KW-0812">Transmembrane</keyword>
<dbReference type="Gene3D" id="3.80.10.10">
    <property type="entry name" value="Ribonuclease Inhibitor"/>
    <property type="match status" value="1"/>
</dbReference>
<feature type="compositionally biased region" description="Polar residues" evidence="6">
    <location>
        <begin position="377"/>
        <end position="390"/>
    </location>
</feature>
<dbReference type="InterPro" id="IPR024788">
    <property type="entry name" value="Malectin-like_Carb-bd_dom"/>
</dbReference>
<dbReference type="SUPFAM" id="SSF52058">
    <property type="entry name" value="L domain-like"/>
    <property type="match status" value="1"/>
</dbReference>